<dbReference type="InterPro" id="IPR053320">
    <property type="entry name" value="Protein_DD3-3_O-glyco"/>
</dbReference>
<protein>
    <submittedName>
        <fullName evidence="1">Uncharacterized protein</fullName>
    </submittedName>
</protein>
<gene>
    <name evidence="1" type="ORF">OKA104_LOCUS45156</name>
</gene>
<evidence type="ECO:0000313" key="1">
    <source>
        <dbReference type="EMBL" id="CAF4280397.1"/>
    </source>
</evidence>
<accession>A0A820GKU8</accession>
<dbReference type="AlphaFoldDB" id="A0A820GKU8"/>
<sequence>GGYNVPDATSTAYGTNASLQYYLKFFQSGQTGKTTLRFVWTNQHGCGGHEETNPTKQTCDIFLQYMCQDDDIDENDLDKFRNGVVTTSQTYTPNPTSDQAGKLADVNTTRRLHESWDYYNRCYNRERNKGLFTADQNLKGNTAIYTRQDAAGTKYGYECPEERDYWPYVSPWNDIAILTRSKLYFLFQYIHIVV</sequence>
<dbReference type="PANTHER" id="PTHR35170">
    <property type="entry name" value="PROTEIN DD3-3"/>
    <property type="match status" value="1"/>
</dbReference>
<dbReference type="EMBL" id="CAJOAY010014599">
    <property type="protein sequence ID" value="CAF4280397.1"/>
    <property type="molecule type" value="Genomic_DNA"/>
</dbReference>
<dbReference type="PANTHER" id="PTHR35170:SF2">
    <property type="entry name" value="PROTEIN DD3-3"/>
    <property type="match status" value="1"/>
</dbReference>
<proteinExistence type="predicted"/>
<organism evidence="1 2">
    <name type="scientific">Adineta steineri</name>
    <dbReference type="NCBI Taxonomy" id="433720"/>
    <lineage>
        <taxon>Eukaryota</taxon>
        <taxon>Metazoa</taxon>
        <taxon>Spiralia</taxon>
        <taxon>Gnathifera</taxon>
        <taxon>Rotifera</taxon>
        <taxon>Eurotatoria</taxon>
        <taxon>Bdelloidea</taxon>
        <taxon>Adinetida</taxon>
        <taxon>Adinetidae</taxon>
        <taxon>Adineta</taxon>
    </lineage>
</organism>
<name>A0A820GKU8_9BILA</name>
<feature type="non-terminal residue" evidence="1">
    <location>
        <position position="1"/>
    </location>
</feature>
<evidence type="ECO:0000313" key="2">
    <source>
        <dbReference type="Proteomes" id="UP000663881"/>
    </source>
</evidence>
<reference evidence="1" key="1">
    <citation type="submission" date="2021-02" db="EMBL/GenBank/DDBJ databases">
        <authorList>
            <person name="Nowell W R."/>
        </authorList>
    </citation>
    <scope>NUCLEOTIDE SEQUENCE</scope>
</reference>
<comment type="caution">
    <text evidence="1">The sequence shown here is derived from an EMBL/GenBank/DDBJ whole genome shotgun (WGS) entry which is preliminary data.</text>
</comment>
<dbReference type="Proteomes" id="UP000663881">
    <property type="component" value="Unassembled WGS sequence"/>
</dbReference>